<evidence type="ECO:0000313" key="2">
    <source>
        <dbReference type="EnsemblMetazoa" id="ASIC005822-PA"/>
    </source>
</evidence>
<evidence type="ECO:0000313" key="3">
    <source>
        <dbReference type="Proteomes" id="UP000030765"/>
    </source>
</evidence>
<dbReference type="VEuPathDB" id="VectorBase:ASIC005822"/>
<reference evidence="1 3" key="1">
    <citation type="journal article" date="2014" name="BMC Genomics">
        <title>Genome sequence of Anopheles sinensis provides insight into genetics basis of mosquito competence for malaria parasites.</title>
        <authorList>
            <person name="Zhou D."/>
            <person name="Zhang D."/>
            <person name="Ding G."/>
            <person name="Shi L."/>
            <person name="Hou Q."/>
            <person name="Ye Y."/>
            <person name="Xu Y."/>
            <person name="Zhou H."/>
            <person name="Xiong C."/>
            <person name="Li S."/>
            <person name="Yu J."/>
            <person name="Hong S."/>
            <person name="Yu X."/>
            <person name="Zou P."/>
            <person name="Chen C."/>
            <person name="Chang X."/>
            <person name="Wang W."/>
            <person name="Lv Y."/>
            <person name="Sun Y."/>
            <person name="Ma L."/>
            <person name="Shen B."/>
            <person name="Zhu C."/>
        </authorList>
    </citation>
    <scope>NUCLEOTIDE SEQUENCE [LARGE SCALE GENOMIC DNA]</scope>
</reference>
<gene>
    <name evidence="1" type="ORF">ZHAS_00005822</name>
</gene>
<protein>
    <submittedName>
        <fullName evidence="1 2">Putative dipeptidyl peptidase IV</fullName>
    </submittedName>
</protein>
<dbReference type="Proteomes" id="UP000030765">
    <property type="component" value="Unassembled WGS sequence"/>
</dbReference>
<keyword evidence="3" id="KW-1185">Reference proteome</keyword>
<accession>A0A084VKQ1</accession>
<dbReference type="AlphaFoldDB" id="A0A084VKQ1"/>
<dbReference type="EMBL" id="KE524948">
    <property type="protein sequence ID" value="KFB38545.1"/>
    <property type="molecule type" value="Genomic_DNA"/>
</dbReference>
<name>A0A084VKQ1_ANOSI</name>
<evidence type="ECO:0000313" key="1">
    <source>
        <dbReference type="EMBL" id="KFB38545.1"/>
    </source>
</evidence>
<sequence length="89" mass="9955">MKRFGFFGEEERPRCPERSESHILKGSPSGVIVIDAYSVSSMCDGIVLALPARRSFSRSVASDFYSTLLLPKSKAKKLGRRVKDEKNTM</sequence>
<proteinExistence type="predicted"/>
<dbReference type="EnsemblMetazoa" id="ASIC005822-RA">
    <property type="protein sequence ID" value="ASIC005822-PA"/>
    <property type="gene ID" value="ASIC005822"/>
</dbReference>
<reference evidence="2" key="2">
    <citation type="submission" date="2020-05" db="UniProtKB">
        <authorList>
            <consortium name="EnsemblMetazoa"/>
        </authorList>
    </citation>
    <scope>IDENTIFICATION</scope>
</reference>
<dbReference type="EMBL" id="ATLV01014236">
    <property type="status" value="NOT_ANNOTATED_CDS"/>
    <property type="molecule type" value="Genomic_DNA"/>
</dbReference>
<organism evidence="1">
    <name type="scientific">Anopheles sinensis</name>
    <name type="common">Mosquito</name>
    <dbReference type="NCBI Taxonomy" id="74873"/>
    <lineage>
        <taxon>Eukaryota</taxon>
        <taxon>Metazoa</taxon>
        <taxon>Ecdysozoa</taxon>
        <taxon>Arthropoda</taxon>
        <taxon>Hexapoda</taxon>
        <taxon>Insecta</taxon>
        <taxon>Pterygota</taxon>
        <taxon>Neoptera</taxon>
        <taxon>Endopterygota</taxon>
        <taxon>Diptera</taxon>
        <taxon>Nematocera</taxon>
        <taxon>Culicoidea</taxon>
        <taxon>Culicidae</taxon>
        <taxon>Anophelinae</taxon>
        <taxon>Anopheles</taxon>
    </lineage>
</organism>